<dbReference type="GO" id="GO:0016887">
    <property type="term" value="F:ATP hydrolysis activity"/>
    <property type="evidence" value="ECO:0007669"/>
    <property type="project" value="InterPro"/>
</dbReference>
<organism evidence="9 10">
    <name type="scientific">Oldenlandia corymbosa var. corymbosa</name>
    <dbReference type="NCBI Taxonomy" id="529605"/>
    <lineage>
        <taxon>Eukaryota</taxon>
        <taxon>Viridiplantae</taxon>
        <taxon>Streptophyta</taxon>
        <taxon>Embryophyta</taxon>
        <taxon>Tracheophyta</taxon>
        <taxon>Spermatophyta</taxon>
        <taxon>Magnoliopsida</taxon>
        <taxon>eudicotyledons</taxon>
        <taxon>Gunneridae</taxon>
        <taxon>Pentapetalae</taxon>
        <taxon>asterids</taxon>
        <taxon>lamiids</taxon>
        <taxon>Gentianales</taxon>
        <taxon>Rubiaceae</taxon>
        <taxon>Rubioideae</taxon>
        <taxon>Spermacoceae</taxon>
        <taxon>Hedyotis-Oldenlandia complex</taxon>
        <taxon>Oldenlandia</taxon>
    </lineage>
</organism>
<dbReference type="InterPro" id="IPR003959">
    <property type="entry name" value="ATPase_AAA_core"/>
</dbReference>
<evidence type="ECO:0000256" key="4">
    <source>
        <dbReference type="ARBA" id="ARBA00022842"/>
    </source>
</evidence>
<dbReference type="PANTHER" id="PTHR23070">
    <property type="entry name" value="BCS1 AAA-TYPE ATPASE"/>
    <property type="match status" value="1"/>
</dbReference>
<keyword evidence="7" id="KW-0472">Membrane</keyword>
<dbReference type="Gene3D" id="3.40.50.300">
    <property type="entry name" value="P-loop containing nucleotide triphosphate hydrolases"/>
    <property type="match status" value="1"/>
</dbReference>
<dbReference type="SMART" id="SM00382">
    <property type="entry name" value="AAA"/>
    <property type="match status" value="1"/>
</dbReference>
<protein>
    <submittedName>
        <fullName evidence="9">OLC1v1038334C1</fullName>
    </submittedName>
</protein>
<feature type="region of interest" description="Disordered" evidence="6">
    <location>
        <begin position="413"/>
        <end position="453"/>
    </location>
</feature>
<evidence type="ECO:0000259" key="8">
    <source>
        <dbReference type="SMART" id="SM00382"/>
    </source>
</evidence>
<dbReference type="InterPro" id="IPR050747">
    <property type="entry name" value="Mitochondrial_chaperone_BCS1"/>
</dbReference>
<keyword evidence="4" id="KW-0460">Magnesium</keyword>
<accession>A0AAV1D0R8</accession>
<dbReference type="Proteomes" id="UP001161247">
    <property type="component" value="Chromosome 4"/>
</dbReference>
<keyword evidence="10" id="KW-1185">Reference proteome</keyword>
<evidence type="ECO:0000256" key="2">
    <source>
        <dbReference type="ARBA" id="ARBA00007448"/>
    </source>
</evidence>
<evidence type="ECO:0000256" key="1">
    <source>
        <dbReference type="ARBA" id="ARBA00001946"/>
    </source>
</evidence>
<evidence type="ECO:0000256" key="6">
    <source>
        <dbReference type="SAM" id="MobiDB-lite"/>
    </source>
</evidence>
<dbReference type="InterPro" id="IPR025753">
    <property type="entry name" value="AAA_N_dom"/>
</dbReference>
<comment type="catalytic activity">
    <reaction evidence="5">
        <text>ATP + H2O = ADP + phosphate + H(+)</text>
        <dbReference type="Rhea" id="RHEA:13065"/>
        <dbReference type="ChEBI" id="CHEBI:15377"/>
        <dbReference type="ChEBI" id="CHEBI:15378"/>
        <dbReference type="ChEBI" id="CHEBI:30616"/>
        <dbReference type="ChEBI" id="CHEBI:43474"/>
        <dbReference type="ChEBI" id="CHEBI:456216"/>
    </reaction>
</comment>
<keyword evidence="3" id="KW-0378">Hydrolase</keyword>
<dbReference type="GO" id="GO:0006950">
    <property type="term" value="P:response to stress"/>
    <property type="evidence" value="ECO:0007669"/>
    <property type="project" value="UniProtKB-ARBA"/>
</dbReference>
<evidence type="ECO:0000256" key="5">
    <source>
        <dbReference type="ARBA" id="ARBA00049360"/>
    </source>
</evidence>
<dbReference type="Pfam" id="PF00004">
    <property type="entry name" value="AAA"/>
    <property type="match status" value="1"/>
</dbReference>
<dbReference type="InterPro" id="IPR003593">
    <property type="entry name" value="AAA+_ATPase"/>
</dbReference>
<dbReference type="GO" id="GO:0005524">
    <property type="term" value="F:ATP binding"/>
    <property type="evidence" value="ECO:0007669"/>
    <property type="project" value="InterPro"/>
</dbReference>
<dbReference type="InterPro" id="IPR027417">
    <property type="entry name" value="P-loop_NTPase"/>
</dbReference>
<gene>
    <name evidence="9" type="ORF">OLC1_LOCUS10759</name>
</gene>
<proteinExistence type="inferred from homology"/>
<keyword evidence="7" id="KW-1133">Transmembrane helix</keyword>
<dbReference type="Gene3D" id="6.10.280.40">
    <property type="match status" value="1"/>
</dbReference>
<dbReference type="EMBL" id="OX459121">
    <property type="protein sequence ID" value="CAI9101088.1"/>
    <property type="molecule type" value="Genomic_DNA"/>
</dbReference>
<dbReference type="InterPro" id="IPR058017">
    <property type="entry name" value="At3g28540-like_C"/>
</dbReference>
<name>A0AAV1D0R8_OLDCO</name>
<feature type="domain" description="AAA+ ATPase" evidence="8">
    <location>
        <begin position="222"/>
        <end position="354"/>
    </location>
</feature>
<dbReference type="SUPFAM" id="SSF52540">
    <property type="entry name" value="P-loop containing nucleoside triphosphate hydrolases"/>
    <property type="match status" value="1"/>
</dbReference>
<dbReference type="AlphaFoldDB" id="A0AAV1D0R8"/>
<sequence length="487" mass="55053">MFFSLFSMIKILVFTLASVSTLFYLGRWFLHRTALIHLARKWAEWIEDRIHVHQQLTVPQFNPHGHPNLLFRKVQLYLHSLPSLQDSDFINLFSSHPNHILLHLDHHQLVRDSFLGASLTWTTGDRSFLLRIKKKDKRRILRPYLQHIHTVADDIDQRRKELHLCYMDSAGAASSRWRSTPFLHPSTFDTLVMDPDLKTRIKSDLDTFLKSEHYYHKLGRVWKRSYLLYGPSGTGKSSFIAAMANYLSFDVYDLNLSRVSDDSDLKMLLLQITPKSIVVVEDLDFFLSSASGTGPNSGVTVSGLLNFMDGISNSCSGDEKIMVFTVSNDRKEDLEPAMLRPGRIDVHIHFPLCDFNSFKSLASNYLGLKEHKLFPQVEEMFQSGATISPAEIGELMLVHRSSPSRALKSVITALQSSSSPAGKNLRSRSDESTSSSPLPPLPGSAERGGVGVGWKDTATAKEFRKLYGILRLRSSKKSGPYDQDSVL</sequence>
<dbReference type="Pfam" id="PF14363">
    <property type="entry name" value="AAA_assoc"/>
    <property type="match status" value="1"/>
</dbReference>
<comment type="cofactor">
    <cofactor evidence="1">
        <name>Mg(2+)</name>
        <dbReference type="ChEBI" id="CHEBI:18420"/>
    </cofactor>
</comment>
<feature type="transmembrane region" description="Helical" evidence="7">
    <location>
        <begin position="6"/>
        <end position="30"/>
    </location>
</feature>
<evidence type="ECO:0000256" key="3">
    <source>
        <dbReference type="ARBA" id="ARBA00022801"/>
    </source>
</evidence>
<keyword evidence="7" id="KW-0812">Transmembrane</keyword>
<evidence type="ECO:0000256" key="7">
    <source>
        <dbReference type="SAM" id="Phobius"/>
    </source>
</evidence>
<dbReference type="Pfam" id="PF25568">
    <property type="entry name" value="AAA_lid_At3g28540"/>
    <property type="match status" value="1"/>
</dbReference>
<reference evidence="9" key="1">
    <citation type="submission" date="2023-03" db="EMBL/GenBank/DDBJ databases">
        <authorList>
            <person name="Julca I."/>
        </authorList>
    </citation>
    <scope>NUCLEOTIDE SEQUENCE</scope>
</reference>
<comment type="similarity">
    <text evidence="2">Belongs to the AAA ATPase family. BCS1 subfamily.</text>
</comment>
<evidence type="ECO:0000313" key="9">
    <source>
        <dbReference type="EMBL" id="CAI9101088.1"/>
    </source>
</evidence>
<evidence type="ECO:0000313" key="10">
    <source>
        <dbReference type="Proteomes" id="UP001161247"/>
    </source>
</evidence>